<dbReference type="EMBL" id="AYSH01000013">
    <property type="protein sequence ID" value="EST89908.1"/>
    <property type="molecule type" value="Genomic_DNA"/>
</dbReference>
<dbReference type="InterPro" id="IPR003708">
    <property type="entry name" value="SecB"/>
</dbReference>
<reference evidence="2 3" key="1">
    <citation type="journal article" date="2013" name="Genome Announc.">
        <title>High-Quality Draft Genome Sequence of Vagococcus lutrae Strain LBD1, Isolated from the Largemouth Bass Micropterus salmoides.</title>
        <authorList>
            <person name="Lebreton F."/>
            <person name="Valentino M.D."/>
            <person name="Duncan L.B."/>
            <person name="Zeng Q."/>
            <person name="Manson McGuire A."/>
            <person name="Earl A.M."/>
            <person name="Gilmore M.S."/>
        </authorList>
    </citation>
    <scope>NUCLEOTIDE SEQUENCE [LARGE SCALE GENOMIC DNA]</scope>
    <source>
        <strain evidence="2 3">LBD1</strain>
    </source>
</reference>
<keyword evidence="3" id="KW-1185">Reference proteome</keyword>
<evidence type="ECO:0008006" key="4">
    <source>
        <dbReference type="Google" id="ProtNLM"/>
    </source>
</evidence>
<gene>
    <name evidence="2" type="ORF">T233_01014</name>
</gene>
<dbReference type="eggNOG" id="COG1952">
    <property type="taxonomic scope" value="Bacteria"/>
</dbReference>
<dbReference type="GO" id="GO:0015031">
    <property type="term" value="P:protein transport"/>
    <property type="evidence" value="ECO:0007669"/>
    <property type="project" value="InterPro"/>
</dbReference>
<dbReference type="InterPro" id="IPR035958">
    <property type="entry name" value="SecB-like_sf"/>
</dbReference>
<dbReference type="STRING" id="1408226.T233_01014"/>
<evidence type="ECO:0000313" key="2">
    <source>
        <dbReference type="EMBL" id="EST89908.1"/>
    </source>
</evidence>
<dbReference type="AlphaFoldDB" id="V6QBF6"/>
<comment type="similarity">
    <text evidence="1">Belongs to the SecB family.</text>
</comment>
<evidence type="ECO:0000256" key="1">
    <source>
        <dbReference type="ARBA" id="ARBA00009990"/>
    </source>
</evidence>
<dbReference type="GO" id="GO:0051082">
    <property type="term" value="F:unfolded protein binding"/>
    <property type="evidence" value="ECO:0007669"/>
    <property type="project" value="InterPro"/>
</dbReference>
<proteinExistence type="inferred from homology"/>
<accession>V6QBF6</accession>
<name>V6QBF6_9ENTE</name>
<dbReference type="Gene3D" id="3.10.420.10">
    <property type="entry name" value="SecB-like"/>
    <property type="match status" value="1"/>
</dbReference>
<dbReference type="GO" id="GO:0051262">
    <property type="term" value="P:protein tetramerization"/>
    <property type="evidence" value="ECO:0007669"/>
    <property type="project" value="InterPro"/>
</dbReference>
<dbReference type="RefSeq" id="WP_023606342.1">
    <property type="nucleotide sequence ID" value="NZ_AYSH01000013.1"/>
</dbReference>
<sequence>MANINFKNYFFDELTYKFNINFNSENSKELDVSHSFASTVEIFEKEAFVRLIVELGDVENVNCPFSAKVSLVGLFEYTHDSSETKDKLLVKELLSNNSIAILYPYIRNIVSDLTLQANQFPAYILPVINVVQMMKDQNSIEVIDHTN</sequence>
<dbReference type="SUPFAM" id="SSF54611">
    <property type="entry name" value="SecB-like"/>
    <property type="match status" value="1"/>
</dbReference>
<dbReference type="Proteomes" id="UP000018126">
    <property type="component" value="Unassembled WGS sequence"/>
</dbReference>
<comment type="caution">
    <text evidence="2">The sequence shown here is derived from an EMBL/GenBank/DDBJ whole genome shotgun (WGS) entry which is preliminary data.</text>
</comment>
<protein>
    <recommendedName>
        <fullName evidence="4">Preprotein translocase subunit SecB</fullName>
    </recommendedName>
</protein>
<organism evidence="2 3">
    <name type="scientific">Vagococcus lutrae LBD1</name>
    <dbReference type="NCBI Taxonomy" id="1408226"/>
    <lineage>
        <taxon>Bacteria</taxon>
        <taxon>Bacillati</taxon>
        <taxon>Bacillota</taxon>
        <taxon>Bacilli</taxon>
        <taxon>Lactobacillales</taxon>
        <taxon>Enterococcaceae</taxon>
        <taxon>Vagococcus</taxon>
    </lineage>
</organism>
<dbReference type="Pfam" id="PF02556">
    <property type="entry name" value="SecB"/>
    <property type="match status" value="1"/>
</dbReference>
<evidence type="ECO:0000313" key="3">
    <source>
        <dbReference type="Proteomes" id="UP000018126"/>
    </source>
</evidence>